<name>C7J957_ORYSJ</name>
<evidence type="ECO:0000256" key="1">
    <source>
        <dbReference type="SAM" id="MobiDB-lite"/>
    </source>
</evidence>
<dbReference type="Proteomes" id="UP000000763">
    <property type="component" value="Chromosome 11"/>
</dbReference>
<dbReference type="AlphaFoldDB" id="C7J957"/>
<gene>
    <name evidence="2" type="ordered locus">Os11g0105600</name>
</gene>
<evidence type="ECO:0000313" key="3">
    <source>
        <dbReference type="Proteomes" id="UP000000763"/>
    </source>
</evidence>
<organism evidence="2 3">
    <name type="scientific">Oryza sativa subsp. japonica</name>
    <name type="common">Rice</name>
    <dbReference type="NCBI Taxonomy" id="39947"/>
    <lineage>
        <taxon>Eukaryota</taxon>
        <taxon>Viridiplantae</taxon>
        <taxon>Streptophyta</taxon>
        <taxon>Embryophyta</taxon>
        <taxon>Tracheophyta</taxon>
        <taxon>Spermatophyta</taxon>
        <taxon>Magnoliopsida</taxon>
        <taxon>Liliopsida</taxon>
        <taxon>Poales</taxon>
        <taxon>Poaceae</taxon>
        <taxon>BOP clade</taxon>
        <taxon>Oryzoideae</taxon>
        <taxon>Oryzeae</taxon>
        <taxon>Oryzinae</taxon>
        <taxon>Oryza</taxon>
        <taxon>Oryza sativa</taxon>
    </lineage>
</organism>
<sequence length="115" mass="12554">MEVPLVRRYAISDSNNAQTAAALAEARERERLAVVFLDGHELHAAVVEAADELDVLEQPGHRNAQRLQAREVDKPDASPLHGAGSERRANNAKGWAWAYDISAYGIPTSALKLLN</sequence>
<reference evidence="2 3" key="1">
    <citation type="journal article" date="2005" name="Nature">
        <title>The map-based sequence of the rice genome.</title>
        <authorList>
            <consortium name="International rice genome sequencing project (IRGSP)"/>
            <person name="Matsumoto T."/>
            <person name="Wu J."/>
            <person name="Kanamori H."/>
            <person name="Katayose Y."/>
            <person name="Fujisawa M."/>
            <person name="Namiki N."/>
            <person name="Mizuno H."/>
            <person name="Yamamoto K."/>
            <person name="Antonio B.A."/>
            <person name="Baba T."/>
            <person name="Sakata K."/>
            <person name="Nagamura Y."/>
            <person name="Aoki H."/>
            <person name="Arikawa K."/>
            <person name="Arita K."/>
            <person name="Bito T."/>
            <person name="Chiden Y."/>
            <person name="Fujitsuka N."/>
            <person name="Fukunaka R."/>
            <person name="Hamada M."/>
            <person name="Harada C."/>
            <person name="Hayashi A."/>
            <person name="Hijishita S."/>
            <person name="Honda M."/>
            <person name="Hosokawa S."/>
            <person name="Ichikawa Y."/>
            <person name="Idonuma A."/>
            <person name="Iijima M."/>
            <person name="Ikeda M."/>
            <person name="Ikeno M."/>
            <person name="Ito K."/>
            <person name="Ito S."/>
            <person name="Ito T."/>
            <person name="Ito Y."/>
            <person name="Ito Y."/>
            <person name="Iwabuchi A."/>
            <person name="Kamiya K."/>
            <person name="Karasawa W."/>
            <person name="Kurita K."/>
            <person name="Katagiri S."/>
            <person name="Kikuta A."/>
            <person name="Kobayashi H."/>
            <person name="Kobayashi N."/>
            <person name="Machita K."/>
            <person name="Maehara T."/>
            <person name="Masukawa M."/>
            <person name="Mizubayashi T."/>
            <person name="Mukai Y."/>
            <person name="Nagasaki H."/>
            <person name="Nagata Y."/>
            <person name="Naito S."/>
            <person name="Nakashima M."/>
            <person name="Nakama Y."/>
            <person name="Nakamichi Y."/>
            <person name="Nakamura M."/>
            <person name="Meguro A."/>
            <person name="Negishi M."/>
            <person name="Ohta I."/>
            <person name="Ohta T."/>
            <person name="Okamoto M."/>
            <person name="Ono N."/>
            <person name="Saji S."/>
            <person name="Sakaguchi M."/>
            <person name="Sakai K."/>
            <person name="Shibata M."/>
            <person name="Shimokawa T."/>
            <person name="Song J."/>
            <person name="Takazaki Y."/>
            <person name="Terasawa K."/>
            <person name="Tsugane M."/>
            <person name="Tsuji K."/>
            <person name="Ueda S."/>
            <person name="Waki K."/>
            <person name="Yamagata H."/>
            <person name="Yamamoto M."/>
            <person name="Yamamoto S."/>
            <person name="Yamane H."/>
            <person name="Yoshiki S."/>
            <person name="Yoshihara R."/>
            <person name="Yukawa K."/>
            <person name="Zhong H."/>
            <person name="Yano M."/>
            <person name="Yuan Q."/>
            <person name="Ouyang S."/>
            <person name="Liu J."/>
            <person name="Jones K.M."/>
            <person name="Gansberger K."/>
            <person name="Moffat K."/>
            <person name="Hill J."/>
            <person name="Bera J."/>
            <person name="Fadrosh D."/>
            <person name="Jin S."/>
            <person name="Johri S."/>
            <person name="Kim M."/>
            <person name="Overton L."/>
            <person name="Reardon M."/>
            <person name="Tsitrin T."/>
            <person name="Vuong H."/>
            <person name="Weaver B."/>
            <person name="Ciecko A."/>
            <person name="Tallon L."/>
            <person name="Jackson J."/>
            <person name="Pai G."/>
            <person name="Aken S.V."/>
            <person name="Utterback T."/>
            <person name="Reidmuller S."/>
            <person name="Feldblyum T."/>
            <person name="Hsiao J."/>
            <person name="Zismann V."/>
            <person name="Iobst S."/>
            <person name="de Vazeille A.R."/>
            <person name="Buell C.R."/>
            <person name="Ying K."/>
            <person name="Li Y."/>
            <person name="Lu T."/>
            <person name="Huang Y."/>
            <person name="Zhao Q."/>
            <person name="Feng Q."/>
            <person name="Zhang L."/>
            <person name="Zhu J."/>
            <person name="Weng Q."/>
            <person name="Mu J."/>
            <person name="Lu Y."/>
            <person name="Fan D."/>
            <person name="Liu Y."/>
            <person name="Guan J."/>
            <person name="Zhang Y."/>
            <person name="Yu S."/>
            <person name="Liu X."/>
            <person name="Zhang Y."/>
            <person name="Hong G."/>
            <person name="Han B."/>
            <person name="Choisne N."/>
            <person name="Demange N."/>
            <person name="Orjeda G."/>
            <person name="Samain S."/>
            <person name="Cattolico L."/>
            <person name="Pelletier E."/>
            <person name="Couloux A."/>
            <person name="Segurens B."/>
            <person name="Wincker P."/>
            <person name="D'Hont A."/>
            <person name="Scarpelli C."/>
            <person name="Weissenbach J."/>
            <person name="Salanoubat M."/>
            <person name="Quetier F."/>
            <person name="Yu Y."/>
            <person name="Kim H.R."/>
            <person name="Rambo T."/>
            <person name="Currie J."/>
            <person name="Collura K."/>
            <person name="Luo M."/>
            <person name="Yang T."/>
            <person name="Ammiraju J.S.S."/>
            <person name="Engler F."/>
            <person name="Soderlund C."/>
            <person name="Wing R.A."/>
            <person name="Palmer L.E."/>
            <person name="de la Bastide M."/>
            <person name="Spiegel L."/>
            <person name="Nascimento L."/>
            <person name="Zutavern T."/>
            <person name="O'Shaughnessy A."/>
            <person name="Dike S."/>
            <person name="Dedhia N."/>
            <person name="Preston R."/>
            <person name="Balija V."/>
            <person name="McCombie W.R."/>
            <person name="Chow T."/>
            <person name="Chen H."/>
            <person name="Chung M."/>
            <person name="Chen C."/>
            <person name="Shaw J."/>
            <person name="Wu H."/>
            <person name="Hsiao K."/>
            <person name="Chao Y."/>
            <person name="Chu M."/>
            <person name="Cheng C."/>
            <person name="Hour A."/>
            <person name="Lee P."/>
            <person name="Lin S."/>
            <person name="Lin Y."/>
            <person name="Liou J."/>
            <person name="Liu S."/>
            <person name="Hsing Y."/>
            <person name="Raghuvanshi S."/>
            <person name="Mohanty A."/>
            <person name="Bharti A.K."/>
            <person name="Gaur A."/>
            <person name="Gupta V."/>
            <person name="Kumar D."/>
            <person name="Ravi V."/>
            <person name="Vij S."/>
            <person name="Kapur A."/>
            <person name="Khurana P."/>
            <person name="Khurana P."/>
            <person name="Khurana J.P."/>
            <person name="Tyagi A.K."/>
            <person name="Gaikwad K."/>
            <person name="Singh A."/>
            <person name="Dalal V."/>
            <person name="Srivastava S."/>
            <person name="Dixit A."/>
            <person name="Pal A.K."/>
            <person name="Ghazi I.A."/>
            <person name="Yadav M."/>
            <person name="Pandit A."/>
            <person name="Bhargava A."/>
            <person name="Sureshbabu K."/>
            <person name="Batra K."/>
            <person name="Sharma T.R."/>
            <person name="Mohapatra T."/>
            <person name="Singh N.K."/>
            <person name="Messing J."/>
            <person name="Nelson A.B."/>
            <person name="Fuks G."/>
            <person name="Kavchok S."/>
            <person name="Keizer G."/>
            <person name="Linton E."/>
            <person name="Llaca V."/>
            <person name="Song R."/>
            <person name="Tanyolac B."/>
            <person name="Young S."/>
            <person name="Ho-Il K."/>
            <person name="Hahn J.H."/>
            <person name="Sangsakoo G."/>
            <person name="Vanavichit A."/>
            <person name="de Mattos Luiz.A.T."/>
            <person name="Zimmer P.D."/>
            <person name="Malone G."/>
            <person name="Dellagostin O."/>
            <person name="de Oliveira A.C."/>
            <person name="Bevan M."/>
            <person name="Bancroft I."/>
            <person name="Minx P."/>
            <person name="Cordum H."/>
            <person name="Wilson R."/>
            <person name="Cheng Z."/>
            <person name="Jin W."/>
            <person name="Jiang J."/>
            <person name="Leong S.A."/>
            <person name="Iwama H."/>
            <person name="Gojobori T."/>
            <person name="Itoh T."/>
            <person name="Niimura Y."/>
            <person name="Fujii Y."/>
            <person name="Habara T."/>
            <person name="Sakai H."/>
            <person name="Sato Y."/>
            <person name="Wilson G."/>
            <person name="Kumar K."/>
            <person name="McCouch S."/>
            <person name="Juretic N."/>
            <person name="Hoen D."/>
            <person name="Wright S."/>
            <person name="Bruskiewich R."/>
            <person name="Bureau T."/>
            <person name="Miyao A."/>
            <person name="Hirochika H."/>
            <person name="Nishikawa T."/>
            <person name="Kadowaki K."/>
            <person name="Sugiura M."/>
            <person name="Burr B."/>
            <person name="Sasaki T."/>
        </authorList>
    </citation>
    <scope>NUCLEOTIDE SEQUENCE [LARGE SCALE GENOMIC DNA]</scope>
    <source>
        <strain evidence="3">cv. Nipponbare</strain>
    </source>
</reference>
<dbReference type="KEGG" id="dosa:Os11g0105600"/>
<dbReference type="EMBL" id="AP008217">
    <property type="protein sequence ID" value="BAH95028.1"/>
    <property type="molecule type" value="Genomic_DNA"/>
</dbReference>
<proteinExistence type="predicted"/>
<accession>C7J957</accession>
<protein>
    <submittedName>
        <fullName evidence="2">Os11g0105600 protein</fullName>
    </submittedName>
</protein>
<feature type="region of interest" description="Disordered" evidence="1">
    <location>
        <begin position="69"/>
        <end position="88"/>
    </location>
</feature>
<reference evidence="3" key="2">
    <citation type="journal article" date="2008" name="Nucleic Acids Res.">
        <title>The rice annotation project database (RAP-DB): 2008 update.</title>
        <authorList>
            <consortium name="The rice annotation project (RAP)"/>
        </authorList>
    </citation>
    <scope>GENOME REANNOTATION</scope>
    <source>
        <strain evidence="3">cv. Nipponbare</strain>
    </source>
</reference>
<evidence type="ECO:0000313" key="2">
    <source>
        <dbReference type="EMBL" id="BAH95028.1"/>
    </source>
</evidence>